<protein>
    <recommendedName>
        <fullName evidence="2">UPF0231 protein ABT58_21305</fullName>
    </recommendedName>
</protein>
<dbReference type="STRING" id="754436.JCM19237_2614"/>
<evidence type="ECO:0000313" key="4">
    <source>
        <dbReference type="EMBL" id="KLU98684.1"/>
    </source>
</evidence>
<comment type="similarity">
    <text evidence="1 2">Belongs to the UPF0231 family.</text>
</comment>
<proteinExistence type="inferred from homology"/>
<evidence type="ECO:0000313" key="3">
    <source>
        <dbReference type="EMBL" id="GAL06523.1"/>
    </source>
</evidence>
<gene>
    <name evidence="4" type="ORF">ABT58_21305</name>
    <name evidence="3" type="ORF">JCM19237_2614</name>
</gene>
<organism evidence="3 5">
    <name type="scientific">Photobacterium aphoticum</name>
    <dbReference type="NCBI Taxonomy" id="754436"/>
    <lineage>
        <taxon>Bacteria</taxon>
        <taxon>Pseudomonadati</taxon>
        <taxon>Pseudomonadota</taxon>
        <taxon>Gammaproteobacteria</taxon>
        <taxon>Vibrionales</taxon>
        <taxon>Vibrionaceae</taxon>
        <taxon>Photobacterium</taxon>
    </lineage>
</organism>
<dbReference type="EMBL" id="LDOV01000045">
    <property type="protein sequence ID" value="KLU98684.1"/>
    <property type="molecule type" value="Genomic_DNA"/>
</dbReference>
<dbReference type="AlphaFoldDB" id="A0A090QWA7"/>
<dbReference type="Proteomes" id="UP000029227">
    <property type="component" value="Unassembled WGS sequence"/>
</dbReference>
<dbReference type="PIRSF" id="PIRSF006287">
    <property type="entry name" value="UCP006287"/>
    <property type="match status" value="1"/>
</dbReference>
<accession>A0A090QWA7</accession>
<dbReference type="PATRIC" id="fig|754436.4.peg.4483"/>
<dbReference type="eggNOG" id="COG3112">
    <property type="taxonomic scope" value="Bacteria"/>
</dbReference>
<name>A0A090QWA7_9GAMM</name>
<evidence type="ECO:0000256" key="1">
    <source>
        <dbReference type="ARBA" id="ARBA00005367"/>
    </source>
</evidence>
<keyword evidence="6" id="KW-1185">Reference proteome</keyword>
<reference evidence="3 5" key="1">
    <citation type="journal article" date="2014" name="Genome Announc.">
        <title>Draft Genome Sequences of Two Vibrionaceae Species, Vibrio ponticus C121 and Photobacterium aphoticum C119, Isolated as Coral Reef Microbiota.</title>
        <authorList>
            <person name="Al-saari N."/>
            <person name="Meirelles P.M."/>
            <person name="Mino S."/>
            <person name="Suda W."/>
            <person name="Oshima K."/>
            <person name="Hattori M."/>
            <person name="Ohkuma M."/>
            <person name="Thompson F.L."/>
            <person name="Gomez-Gil B."/>
            <person name="Sawabe T."/>
            <person name="Sawabe T."/>
        </authorList>
    </citation>
    <scope>NUCLEOTIDE SEQUENCE [LARGE SCALE GENOMIC DNA]</scope>
    <source>
        <strain evidence="3 5">JCM 19237</strain>
    </source>
</reference>
<sequence>MDYEFKKNTLDGTYHAIFSMGHEALGRWLVEEVGKDFTRMDEVVTQLGALKNSTQEWRWVGDELTLILQDNEALVQANYLFSEDDTELEDNMDFYDEEAMSLCGFEDLALVIEAWRAFVTRF</sequence>
<dbReference type="Pfam" id="PF06062">
    <property type="entry name" value="UPF0231"/>
    <property type="match status" value="1"/>
</dbReference>
<dbReference type="EMBL" id="BBMN01000011">
    <property type="protein sequence ID" value="GAL06523.1"/>
    <property type="molecule type" value="Genomic_DNA"/>
</dbReference>
<dbReference type="OrthoDB" id="5739292at2"/>
<dbReference type="InterPro" id="IPR008249">
    <property type="entry name" value="UPF0231"/>
</dbReference>
<dbReference type="HAMAP" id="MF_01053">
    <property type="entry name" value="UPF0231"/>
    <property type="match status" value="1"/>
</dbReference>
<evidence type="ECO:0000313" key="5">
    <source>
        <dbReference type="Proteomes" id="UP000029227"/>
    </source>
</evidence>
<evidence type="ECO:0000313" key="6">
    <source>
        <dbReference type="Proteomes" id="UP000036426"/>
    </source>
</evidence>
<comment type="caution">
    <text evidence="3">The sequence shown here is derived from an EMBL/GenBank/DDBJ whole genome shotgun (WGS) entry which is preliminary data.</text>
</comment>
<evidence type="ECO:0000256" key="2">
    <source>
        <dbReference type="HAMAP-Rule" id="MF_01053"/>
    </source>
</evidence>
<dbReference type="Proteomes" id="UP000036426">
    <property type="component" value="Unassembled WGS sequence"/>
</dbReference>
<reference evidence="4 6" key="2">
    <citation type="submission" date="2015-05" db="EMBL/GenBank/DDBJ databases">
        <title>Photobacterium galathea sp. nov.</title>
        <authorList>
            <person name="Machado H."/>
            <person name="Gram L."/>
        </authorList>
    </citation>
    <scope>NUCLEOTIDE SEQUENCE [LARGE SCALE GENOMIC DNA]</scope>
    <source>
        <strain evidence="4 6">DSM 25995</strain>
    </source>
</reference>
<dbReference type="RefSeq" id="WP_047876462.1">
    <property type="nucleotide sequence ID" value="NZ_BMYC01000013.1"/>
</dbReference>